<dbReference type="EMBL" id="JAMZIH010000460">
    <property type="protein sequence ID" value="KAJ1679314.1"/>
    <property type="molecule type" value="Genomic_DNA"/>
</dbReference>
<keyword evidence="2" id="KW-1185">Reference proteome</keyword>
<evidence type="ECO:0000313" key="1">
    <source>
        <dbReference type="EMBL" id="KAJ1679314.1"/>
    </source>
</evidence>
<accession>A0ACC1HZJ0</accession>
<gene>
    <name evidence="1" type="primary">MSC7</name>
    <name evidence="1" type="ORF">EV182_002303</name>
</gene>
<protein>
    <submittedName>
        <fullName evidence="1">Meiotic Sister-Chromatid recombination aldehyde dehydrogenase</fullName>
    </submittedName>
</protein>
<evidence type="ECO:0000313" key="2">
    <source>
        <dbReference type="Proteomes" id="UP001145114"/>
    </source>
</evidence>
<name>A0ACC1HZJ0_9FUNG</name>
<dbReference type="Proteomes" id="UP001145114">
    <property type="component" value="Unassembled WGS sequence"/>
</dbReference>
<sequence>MSHLGIKLGQSDSECLLITAASFVLGNLHTLIAAAVCLAVTWLVLSQKSQRGIQFTVAAPKEADPDWRGEKILEEPSIRDKGDPRKIICYDPATARYLGAVLAPTPEEVEAKILKAREAQKQWGRTSFEERRKVLRSLCDFVTKHQEEICRVACRDTGKTMIDATLGEIMTTCAKLRWTIEHGERVLAPSERSPGFLLMYKRARVYYQPRGVVAALVSWNYPAHNTLGPVISALFAGNAIVVKASEYVAWSARYFEAIVKECLAAHGHNPDVVQFVTGYAEAGEAITRSKNVDHITFIGSPGVGKQVMRSASENLTPVTLELGGKDCAIVFDDADMKQCVPVLMRGVFQNAGQNCIGIERILVQEGIYDEFVAEMEGRVRKLRVGSALEQQEEKSGEGVVDCGAMTMGTTFDELEALIDDAVSKGARLLVGGRRHRHVDYPTAQYFEPTLLVDVTASMDITQNETFGPIMVVMRFSTEEDALAKAHSSPYGLGSAVFTSNMEVGRRVGLGLRCGMTNVNDFAVNYLCQSLPFGGVGISGFGRFAGEEGLRAMCVEKAYTEDRWPRLIKTPIPPIVDYPIKDARKGYEFTRQIVNFSYEATWWDRLRAAVGLGKIAV</sequence>
<reference evidence="1" key="1">
    <citation type="submission" date="2022-06" db="EMBL/GenBank/DDBJ databases">
        <title>Phylogenomic reconstructions and comparative analyses of Kickxellomycotina fungi.</title>
        <authorList>
            <person name="Reynolds N.K."/>
            <person name="Stajich J.E."/>
            <person name="Barry K."/>
            <person name="Grigoriev I.V."/>
            <person name="Crous P."/>
            <person name="Smith M.E."/>
        </authorList>
    </citation>
    <scope>NUCLEOTIDE SEQUENCE</scope>
    <source>
        <strain evidence="1">RSA 2271</strain>
    </source>
</reference>
<organism evidence="1 2">
    <name type="scientific">Spiromyces aspiralis</name>
    <dbReference type="NCBI Taxonomy" id="68401"/>
    <lineage>
        <taxon>Eukaryota</taxon>
        <taxon>Fungi</taxon>
        <taxon>Fungi incertae sedis</taxon>
        <taxon>Zoopagomycota</taxon>
        <taxon>Kickxellomycotina</taxon>
        <taxon>Kickxellomycetes</taxon>
        <taxon>Kickxellales</taxon>
        <taxon>Kickxellaceae</taxon>
        <taxon>Spiromyces</taxon>
    </lineage>
</organism>
<proteinExistence type="predicted"/>
<comment type="caution">
    <text evidence="1">The sequence shown here is derived from an EMBL/GenBank/DDBJ whole genome shotgun (WGS) entry which is preliminary data.</text>
</comment>